<gene>
    <name evidence="4 5" type="primary">LOC104609358</name>
</gene>
<dbReference type="Proteomes" id="UP000189703">
    <property type="component" value="Unplaced"/>
</dbReference>
<dbReference type="Pfam" id="PF14438">
    <property type="entry name" value="SM-ATX"/>
    <property type="match status" value="1"/>
</dbReference>
<sequence>MGTSLENKLYTGKSNPGKGVLNGSNVGEYENPLRDRLIYLTMCLIGYRVEVQLKNGSIYSGIFHATNAENDFGIILKMARLTKDCSFKGQKPISDSTSKAPSKTLIIPAKELVQVIAKGVPLTWDGLTSGVQRERRQDIMTDSLISQSQVVEVERELEHWTPDEDGPQCPELESIFDNPWNRNWDQFEANKSLFGVKSTFNEEFYTTKLERGPHMRELEREATRIAREIENEETHDLHLAEERGLNFHDDYDEEARFSSVLRGVDDSGYEESEDSALDSHNSDTFGASSGSVISRSFSDVVRGKTNDGTHASSSSSLMDEAQFTQLNTGRDLCHFGSGDLAKQLPSDFVSKSFTALEGENRLHENRFREQNSGNNFPKDFEERKNVSEEVQPSKLEDAQSTLNLKKAISDKGGLSPSATAYDPSSSLHSKGQDCEIPFGKASDSTAKEHDATQPVNSQGRPGSSTSSTSECVGGTSALSGPGLPPTSSMGSLSLGKSTLNPHAKEFKLNPNAKSFIPSQTPLRPSSPGAEGSFYLPPNATAVQHIHGLPVGIGIQPSFGHQPVIYNPQTASIQSPQAYIHPSAPVYGQQMILGHPRQFLYMPSYPHEMPYKGSDF</sequence>
<dbReference type="STRING" id="4432.A0A1U8B059"/>
<proteinExistence type="predicted"/>
<dbReference type="SMART" id="SM01272">
    <property type="entry name" value="LsmAD"/>
    <property type="match status" value="1"/>
</dbReference>
<evidence type="ECO:0000256" key="1">
    <source>
        <dbReference type="SAM" id="MobiDB-lite"/>
    </source>
</evidence>
<dbReference type="PANTHER" id="PTHR12854:SF7">
    <property type="entry name" value="ATAXIN-2 HOMOLOG"/>
    <property type="match status" value="1"/>
</dbReference>
<name>A0A1U8B059_NELNU</name>
<feature type="domain" description="Sm" evidence="2">
    <location>
        <begin position="36"/>
        <end position="121"/>
    </location>
</feature>
<dbReference type="AlphaFoldDB" id="A0A1U8B059"/>
<accession>A0A1U8B059</accession>
<dbReference type="GO" id="GO:0034063">
    <property type="term" value="P:stress granule assembly"/>
    <property type="evidence" value="ECO:0000318"/>
    <property type="project" value="GO_Central"/>
</dbReference>
<evidence type="ECO:0000313" key="3">
    <source>
        <dbReference type="Proteomes" id="UP000189703"/>
    </source>
</evidence>
<dbReference type="RefSeq" id="XP_010273955.1">
    <property type="nucleotide sequence ID" value="XM_010275653.2"/>
</dbReference>
<dbReference type="Pfam" id="PF06741">
    <property type="entry name" value="LsmAD"/>
    <property type="match status" value="1"/>
</dbReference>
<protein>
    <submittedName>
        <fullName evidence="4 5">Polyadenylate-binding protein-interacting protein 4-like isoform X1</fullName>
    </submittedName>
</protein>
<reference evidence="4 5" key="1">
    <citation type="submission" date="2025-04" db="UniProtKB">
        <authorList>
            <consortium name="RefSeq"/>
        </authorList>
    </citation>
    <scope>IDENTIFICATION</scope>
</reference>
<organism evidence="3 4">
    <name type="scientific">Nelumbo nucifera</name>
    <name type="common">Sacred lotus</name>
    <dbReference type="NCBI Taxonomy" id="4432"/>
    <lineage>
        <taxon>Eukaryota</taxon>
        <taxon>Viridiplantae</taxon>
        <taxon>Streptophyta</taxon>
        <taxon>Embryophyta</taxon>
        <taxon>Tracheophyta</taxon>
        <taxon>Spermatophyta</taxon>
        <taxon>Magnoliopsida</taxon>
        <taxon>Proteales</taxon>
        <taxon>Nelumbonaceae</taxon>
        <taxon>Nelumbo</taxon>
    </lineage>
</organism>
<keyword evidence="3" id="KW-1185">Reference proteome</keyword>
<dbReference type="InterPro" id="IPR045117">
    <property type="entry name" value="ATXN2-like"/>
</dbReference>
<dbReference type="InterPro" id="IPR047575">
    <property type="entry name" value="Sm"/>
</dbReference>
<dbReference type="InterPro" id="IPR025852">
    <property type="entry name" value="SM_dom_ATX"/>
</dbReference>
<feature type="compositionally biased region" description="Basic and acidic residues" evidence="1">
    <location>
        <begin position="378"/>
        <end position="387"/>
    </location>
</feature>
<dbReference type="OrthoDB" id="2275718at2759"/>
<dbReference type="OMA" id="FMIFAND"/>
<dbReference type="RefSeq" id="XP_010273956.1">
    <property type="nucleotide sequence ID" value="XM_010275654.2"/>
</dbReference>
<evidence type="ECO:0000313" key="5">
    <source>
        <dbReference type="RefSeq" id="XP_010273956.1"/>
    </source>
</evidence>
<feature type="compositionally biased region" description="Polar residues" evidence="1">
    <location>
        <begin position="485"/>
        <end position="498"/>
    </location>
</feature>
<feature type="compositionally biased region" description="Polar residues" evidence="1">
    <location>
        <begin position="416"/>
        <end position="429"/>
    </location>
</feature>
<dbReference type="KEGG" id="nnu:104609358"/>
<dbReference type="InterPro" id="IPR009604">
    <property type="entry name" value="LsmAD_domain"/>
</dbReference>
<evidence type="ECO:0000313" key="4">
    <source>
        <dbReference type="RefSeq" id="XP_010273955.1"/>
    </source>
</evidence>
<dbReference type="PROSITE" id="PS52002">
    <property type="entry name" value="SM"/>
    <property type="match status" value="1"/>
</dbReference>
<dbReference type="eggNOG" id="KOG2375">
    <property type="taxonomic scope" value="Eukaryota"/>
</dbReference>
<feature type="region of interest" description="Disordered" evidence="1">
    <location>
        <begin position="366"/>
        <end position="498"/>
    </location>
</feature>
<evidence type="ECO:0000259" key="2">
    <source>
        <dbReference type="PROSITE" id="PS52002"/>
    </source>
</evidence>
<dbReference type="GO" id="GO:0010494">
    <property type="term" value="C:cytoplasmic stress granule"/>
    <property type="evidence" value="ECO:0000318"/>
    <property type="project" value="GO_Central"/>
</dbReference>
<dbReference type="GeneID" id="104609358"/>
<dbReference type="GO" id="GO:0003729">
    <property type="term" value="F:mRNA binding"/>
    <property type="evidence" value="ECO:0000318"/>
    <property type="project" value="GO_Central"/>
</dbReference>
<feature type="compositionally biased region" description="Polar residues" evidence="1">
    <location>
        <begin position="453"/>
        <end position="470"/>
    </location>
</feature>
<dbReference type="PANTHER" id="PTHR12854">
    <property type="entry name" value="ATAXIN 2-RELATED"/>
    <property type="match status" value="1"/>
</dbReference>
<feature type="region of interest" description="Disordered" evidence="1">
    <location>
        <begin position="510"/>
        <end position="535"/>
    </location>
</feature>